<dbReference type="AlphaFoldDB" id="V6LMX4"/>
<reference evidence="2" key="2">
    <citation type="submission" date="2020-12" db="EMBL/GenBank/DDBJ databases">
        <title>New Spironucleus salmonicida genome in near-complete chromosomes.</title>
        <authorList>
            <person name="Xu F."/>
            <person name="Kurt Z."/>
            <person name="Jimenez-Gonzalez A."/>
            <person name="Astvaldsson A."/>
            <person name="Andersson J.O."/>
            <person name="Svard S.G."/>
        </authorList>
    </citation>
    <scope>NUCLEOTIDE SEQUENCE</scope>
    <source>
        <strain evidence="2">ATCC 50377</strain>
    </source>
</reference>
<dbReference type="EMBL" id="AUWU02000004">
    <property type="protein sequence ID" value="KAH0574514.1"/>
    <property type="molecule type" value="Genomic_DNA"/>
</dbReference>
<sequence>MVNLEIKQKVESILESKTSLNGTEMIIFIEKQGSEEFLKQVIDFDSKIVKFAYIDIRQRYYIPVLKAIETNFYLELLQQLIDLKFLNQLDTVQNDQIQQIQDIIQKNFKDIPVFVLKMHIKFSIRDIKKAIKNDYLTHFIYETLIINDDNKQSIFCFLSNLNHYCKENQIHFTLKKLSVKKSEEQNQDCNEQQE</sequence>
<dbReference type="VEuPathDB" id="GiardiaDB:SS50377_24472"/>
<evidence type="ECO:0000313" key="1">
    <source>
        <dbReference type="EMBL" id="EST45980.1"/>
    </source>
</evidence>
<accession>V6LMX4</accession>
<proteinExistence type="predicted"/>
<dbReference type="Proteomes" id="UP000018208">
    <property type="component" value="Unassembled WGS sequence"/>
</dbReference>
<keyword evidence="3" id="KW-1185">Reference proteome</keyword>
<name>V6LMX4_9EUKA</name>
<reference evidence="1 2" key="1">
    <citation type="journal article" date="2014" name="PLoS Genet.">
        <title>The Genome of Spironucleus salmonicida Highlights a Fish Pathogen Adapted to Fluctuating Environments.</title>
        <authorList>
            <person name="Xu F."/>
            <person name="Jerlstrom-Hultqvist J."/>
            <person name="Einarsson E."/>
            <person name="Astvaldsson A."/>
            <person name="Svard S.G."/>
            <person name="Andersson J.O."/>
        </authorList>
    </citation>
    <scope>NUCLEOTIDE SEQUENCE</scope>
    <source>
        <strain evidence="2">ATCC 50377</strain>
    </source>
</reference>
<evidence type="ECO:0000313" key="3">
    <source>
        <dbReference type="Proteomes" id="UP000018208"/>
    </source>
</evidence>
<dbReference type="EMBL" id="KI546085">
    <property type="protein sequence ID" value="EST45980.1"/>
    <property type="molecule type" value="Genomic_DNA"/>
</dbReference>
<gene>
    <name evidence="1" type="ORF">SS50377_13962</name>
    <name evidence="2" type="ORF">SS50377_24472</name>
</gene>
<evidence type="ECO:0000313" key="2">
    <source>
        <dbReference type="EMBL" id="KAH0574514.1"/>
    </source>
</evidence>
<protein>
    <submittedName>
        <fullName evidence="1">Uncharacterized protein</fullName>
    </submittedName>
</protein>
<organism evidence="1">
    <name type="scientific">Spironucleus salmonicida</name>
    <dbReference type="NCBI Taxonomy" id="348837"/>
    <lineage>
        <taxon>Eukaryota</taxon>
        <taxon>Metamonada</taxon>
        <taxon>Diplomonadida</taxon>
        <taxon>Hexamitidae</taxon>
        <taxon>Hexamitinae</taxon>
        <taxon>Spironucleus</taxon>
    </lineage>
</organism>